<dbReference type="CDD" id="cd00085">
    <property type="entry name" value="HNHc"/>
    <property type="match status" value="1"/>
</dbReference>
<comment type="caution">
    <text evidence="2">The sequence shown here is derived from an EMBL/GenBank/DDBJ whole genome shotgun (WGS) entry which is preliminary data.</text>
</comment>
<dbReference type="GO" id="GO:0004519">
    <property type="term" value="F:endonuclease activity"/>
    <property type="evidence" value="ECO:0007669"/>
    <property type="project" value="InterPro"/>
</dbReference>
<evidence type="ECO:0000313" key="2">
    <source>
        <dbReference type="EMBL" id="KKM94268.1"/>
    </source>
</evidence>
<dbReference type="GO" id="GO:0008270">
    <property type="term" value="F:zinc ion binding"/>
    <property type="evidence" value="ECO:0007669"/>
    <property type="project" value="InterPro"/>
</dbReference>
<dbReference type="Gene3D" id="1.10.30.50">
    <property type="match status" value="1"/>
</dbReference>
<name>A0A0F9LLU2_9ZZZZ</name>
<feature type="domain" description="HNH nuclease" evidence="1">
    <location>
        <begin position="144"/>
        <end position="197"/>
    </location>
</feature>
<evidence type="ECO:0000259" key="1">
    <source>
        <dbReference type="SMART" id="SM00507"/>
    </source>
</evidence>
<dbReference type="SMART" id="SM00507">
    <property type="entry name" value="HNHc"/>
    <property type="match status" value="1"/>
</dbReference>
<organism evidence="2">
    <name type="scientific">marine sediment metagenome</name>
    <dbReference type="NCBI Taxonomy" id="412755"/>
    <lineage>
        <taxon>unclassified sequences</taxon>
        <taxon>metagenomes</taxon>
        <taxon>ecological metagenomes</taxon>
    </lineage>
</organism>
<dbReference type="Pfam" id="PF01844">
    <property type="entry name" value="HNH"/>
    <property type="match status" value="1"/>
</dbReference>
<proteinExistence type="predicted"/>
<dbReference type="EMBL" id="LAZR01006162">
    <property type="protein sequence ID" value="KKM94268.1"/>
    <property type="molecule type" value="Genomic_DNA"/>
</dbReference>
<accession>A0A0F9LLU2</accession>
<dbReference type="InterPro" id="IPR003615">
    <property type="entry name" value="HNH_nuc"/>
</dbReference>
<protein>
    <recommendedName>
        <fullName evidence="1">HNH nuclease domain-containing protein</fullName>
    </recommendedName>
</protein>
<reference evidence="2" key="1">
    <citation type="journal article" date="2015" name="Nature">
        <title>Complex archaea that bridge the gap between prokaryotes and eukaryotes.</title>
        <authorList>
            <person name="Spang A."/>
            <person name="Saw J.H."/>
            <person name="Jorgensen S.L."/>
            <person name="Zaremba-Niedzwiedzka K."/>
            <person name="Martijn J."/>
            <person name="Lind A.E."/>
            <person name="van Eijk R."/>
            <person name="Schleper C."/>
            <person name="Guy L."/>
            <person name="Ettema T.J."/>
        </authorList>
    </citation>
    <scope>NUCLEOTIDE SEQUENCE</scope>
</reference>
<dbReference type="GO" id="GO:0003676">
    <property type="term" value="F:nucleic acid binding"/>
    <property type="evidence" value="ECO:0007669"/>
    <property type="project" value="InterPro"/>
</dbReference>
<gene>
    <name evidence="2" type="ORF">LCGC14_1200140</name>
</gene>
<dbReference type="AlphaFoldDB" id="A0A0F9LLU2"/>
<dbReference type="InterPro" id="IPR002711">
    <property type="entry name" value="HNH"/>
</dbReference>
<sequence>MDIKCCQCNKKVRGVTKRRKFCSQKCADDNRYVPKPKRGKWIKCAYCGKNVWTCPNRFKFKHRFCNRKHQLLLYKKEAFHRKCEICGKVFYCQPCQIKYRNRQTCSIACRSKLRTLNAKKNRIKNGFTKHQIDRCIRYSTEAKEWRKAVFERDDYTCRLCNKKGGYLEADHIKPFAYFPKLRFELSNGRTLCRKCHDKTKMSAKQMRELYAQPEKSS</sequence>